<dbReference type="SUPFAM" id="SSF53720">
    <property type="entry name" value="ALDH-like"/>
    <property type="match status" value="1"/>
</dbReference>
<comment type="similarity">
    <text evidence="1 4 7">Belongs to the aldehyde dehydrogenase family.</text>
</comment>
<evidence type="ECO:0000256" key="6">
    <source>
        <dbReference type="PROSITE-ProRule" id="PRU10007"/>
    </source>
</evidence>
<reference evidence="9 10" key="1">
    <citation type="submission" date="2015-06" db="EMBL/GenBank/DDBJ databases">
        <title>Draft genome of the ant-associated black yeast Phialophora attae CBS 131958.</title>
        <authorList>
            <person name="Moreno L.F."/>
            <person name="Stielow B.J."/>
            <person name="de Hoog S."/>
            <person name="Vicente V.A."/>
            <person name="Weiss V.A."/>
            <person name="de Vries M."/>
            <person name="Cruz L.M."/>
            <person name="Souza E.M."/>
        </authorList>
    </citation>
    <scope>NUCLEOTIDE SEQUENCE [LARGE SCALE GENOMIC DNA]</scope>
    <source>
        <strain evidence="9 10">CBS 131958</strain>
    </source>
</reference>
<gene>
    <name evidence="9" type="ORF">AB675_10174</name>
</gene>
<dbReference type="Pfam" id="PF00171">
    <property type="entry name" value="Aldedh"/>
    <property type="match status" value="1"/>
</dbReference>
<evidence type="ECO:0000256" key="5">
    <source>
        <dbReference type="PIRSR" id="PIRSR036492-1"/>
    </source>
</evidence>
<dbReference type="PANTHER" id="PTHR43570:SF11">
    <property type="entry name" value="ALDEHYDE DEHYDROGENASE"/>
    <property type="match status" value="1"/>
</dbReference>
<protein>
    <recommendedName>
        <fullName evidence="4">Aldehyde dehydrogenase</fullName>
    </recommendedName>
</protein>
<comment type="caution">
    <text evidence="9">The sequence shown here is derived from an EMBL/GenBank/DDBJ whole genome shotgun (WGS) entry which is preliminary data.</text>
</comment>
<evidence type="ECO:0000256" key="2">
    <source>
        <dbReference type="ARBA" id="ARBA00022746"/>
    </source>
</evidence>
<dbReference type="EMBL" id="LFJN01000043">
    <property type="protein sequence ID" value="KPI35211.1"/>
    <property type="molecule type" value="Genomic_DNA"/>
</dbReference>
<evidence type="ECO:0000313" key="10">
    <source>
        <dbReference type="Proteomes" id="UP000038010"/>
    </source>
</evidence>
<dbReference type="InterPro" id="IPR016161">
    <property type="entry name" value="Ald_DH/histidinol_DH"/>
</dbReference>
<dbReference type="Gene3D" id="3.40.605.10">
    <property type="entry name" value="Aldehyde Dehydrogenase, Chain A, domain 1"/>
    <property type="match status" value="2"/>
</dbReference>
<dbReference type="GO" id="GO:0016117">
    <property type="term" value="P:carotenoid biosynthetic process"/>
    <property type="evidence" value="ECO:0007669"/>
    <property type="project" value="UniProtKB-KW"/>
</dbReference>
<dbReference type="AlphaFoldDB" id="A0A0N0NHY3"/>
<dbReference type="PANTHER" id="PTHR43570">
    <property type="entry name" value="ALDEHYDE DEHYDROGENASE"/>
    <property type="match status" value="1"/>
</dbReference>
<dbReference type="Proteomes" id="UP000038010">
    <property type="component" value="Unassembled WGS sequence"/>
</dbReference>
<name>A0A0N0NHY3_9EURO</name>
<dbReference type="STRING" id="1664694.A0A0N0NHY3"/>
<dbReference type="PROSITE" id="PS00687">
    <property type="entry name" value="ALDEHYDE_DEHYDR_GLU"/>
    <property type="match status" value="1"/>
</dbReference>
<dbReference type="GO" id="GO:0005737">
    <property type="term" value="C:cytoplasm"/>
    <property type="evidence" value="ECO:0007669"/>
    <property type="project" value="TreeGrafter"/>
</dbReference>
<keyword evidence="3 4" id="KW-0560">Oxidoreductase</keyword>
<dbReference type="InterPro" id="IPR016163">
    <property type="entry name" value="Ald_DH_C"/>
</dbReference>
<proteinExistence type="inferred from homology"/>
<dbReference type="PIRSF" id="PIRSF036492">
    <property type="entry name" value="ALDH"/>
    <property type="match status" value="1"/>
</dbReference>
<evidence type="ECO:0000256" key="7">
    <source>
        <dbReference type="RuleBase" id="RU003345"/>
    </source>
</evidence>
<accession>A0A0N0NHY3</accession>
<dbReference type="FunFam" id="3.40.605.10:FF:000004">
    <property type="entry name" value="Aldehyde dehydrogenase"/>
    <property type="match status" value="1"/>
</dbReference>
<dbReference type="VEuPathDB" id="FungiDB:AB675_10174"/>
<dbReference type="InterPro" id="IPR015590">
    <property type="entry name" value="Aldehyde_DH_dom"/>
</dbReference>
<organism evidence="9 10">
    <name type="scientific">Cyphellophora attinorum</name>
    <dbReference type="NCBI Taxonomy" id="1664694"/>
    <lineage>
        <taxon>Eukaryota</taxon>
        <taxon>Fungi</taxon>
        <taxon>Dikarya</taxon>
        <taxon>Ascomycota</taxon>
        <taxon>Pezizomycotina</taxon>
        <taxon>Eurotiomycetes</taxon>
        <taxon>Chaetothyriomycetidae</taxon>
        <taxon>Chaetothyriales</taxon>
        <taxon>Cyphellophoraceae</taxon>
        <taxon>Cyphellophora</taxon>
    </lineage>
</organism>
<keyword evidence="10" id="KW-1185">Reference proteome</keyword>
<evidence type="ECO:0000259" key="8">
    <source>
        <dbReference type="Pfam" id="PF00171"/>
    </source>
</evidence>
<dbReference type="OrthoDB" id="440325at2759"/>
<dbReference type="GO" id="GO:0004029">
    <property type="term" value="F:aldehyde dehydrogenase (NAD+) activity"/>
    <property type="evidence" value="ECO:0007669"/>
    <property type="project" value="TreeGrafter"/>
</dbReference>
<dbReference type="InterPro" id="IPR012394">
    <property type="entry name" value="Aldehyde_DH_NAD(P)"/>
</dbReference>
<dbReference type="RefSeq" id="XP_017995174.1">
    <property type="nucleotide sequence ID" value="XM_018138928.1"/>
</dbReference>
<evidence type="ECO:0000313" key="9">
    <source>
        <dbReference type="EMBL" id="KPI35211.1"/>
    </source>
</evidence>
<dbReference type="GO" id="GO:0006081">
    <property type="term" value="P:aldehyde metabolic process"/>
    <property type="evidence" value="ECO:0007669"/>
    <property type="project" value="InterPro"/>
</dbReference>
<feature type="active site" evidence="5">
    <location>
        <position position="255"/>
    </location>
</feature>
<dbReference type="Gene3D" id="3.40.309.10">
    <property type="entry name" value="Aldehyde Dehydrogenase, Chain A, domain 2"/>
    <property type="match status" value="2"/>
</dbReference>
<feature type="domain" description="Aldehyde dehydrogenase" evidence="8">
    <location>
        <begin position="5"/>
        <end position="359"/>
    </location>
</feature>
<evidence type="ECO:0000256" key="1">
    <source>
        <dbReference type="ARBA" id="ARBA00009986"/>
    </source>
</evidence>
<dbReference type="InterPro" id="IPR016162">
    <property type="entry name" value="Ald_DH_N"/>
</dbReference>
<sequence length="498" mass="54883">MTIPTFIETTPETVPTAAARVRETFRAHKTRPVEWRIKQLRKLYWAIDKHEADLRLALERDIGKGQFDAMLGEINWVKNDIVYVTTHLKSWMKDEKPTDIDFANRLVSPRIRKDPYGAVLVIGPFNFPLQLCLCPCIGAIAGGNTIVLKPSESTPNCSAMIQLLFTEALDPDAFTVIQGAIPQTQALLAEKWDKIFFTGSVSTAKIVAKAAAAHLTPTVFELGGKNPAIVTANINVPNTARRLLWAKNMNAGQLCMSPNHVLVERKILPQLITELKSAYAEFYPSGAKGTEDWCKIVNLKSFSRLQKLLDATTGTILLGGETDAEQLYVAPTVVLVKDMHDALLAEETFGPFLTLLPAEADAVLAQTRSGGATINDTLFHAIIPTLDFGGVGDSGMGAYRGRASFDAFVHRRSIAKTPNWAERIMKMRYPPYAGTSKYKTFDAMQRRNVNFDREGNDKVAWWVLVLTLGGRKGVLRWIGLVLATVGLKRGGEGGESKV</sequence>
<dbReference type="GeneID" id="28730808"/>
<keyword evidence="2" id="KW-0125">Carotenoid biosynthesis</keyword>
<evidence type="ECO:0000256" key="3">
    <source>
        <dbReference type="ARBA" id="ARBA00023002"/>
    </source>
</evidence>
<dbReference type="InterPro" id="IPR029510">
    <property type="entry name" value="Ald_DH_CS_GLU"/>
</dbReference>
<evidence type="ECO:0000256" key="4">
    <source>
        <dbReference type="PIRNR" id="PIRNR036492"/>
    </source>
</evidence>
<feature type="active site" evidence="5 6">
    <location>
        <position position="221"/>
    </location>
</feature>